<dbReference type="Pfam" id="PF00581">
    <property type="entry name" value="Rhodanese"/>
    <property type="match status" value="2"/>
</dbReference>
<dbReference type="RefSeq" id="WP_034732524.1">
    <property type="nucleotide sequence ID" value="NZ_JPIN01000007.1"/>
</dbReference>
<evidence type="ECO:0000313" key="5">
    <source>
        <dbReference type="EMBL" id="KFZ28648.1"/>
    </source>
</evidence>
<dbReference type="SMART" id="SM00450">
    <property type="entry name" value="RHOD"/>
    <property type="match status" value="2"/>
</dbReference>
<keyword evidence="1 3" id="KW-0808">Transferase</keyword>
<keyword evidence="2" id="KW-0677">Repeat</keyword>
<organism evidence="5 6">
    <name type="scientific">Pseudidiomarina atlantica</name>
    <dbReference type="NCBI Taxonomy" id="1517416"/>
    <lineage>
        <taxon>Bacteria</taxon>
        <taxon>Pseudomonadati</taxon>
        <taxon>Pseudomonadota</taxon>
        <taxon>Gammaproteobacteria</taxon>
        <taxon>Alteromonadales</taxon>
        <taxon>Idiomarinaceae</taxon>
        <taxon>Pseudidiomarina</taxon>
    </lineage>
</organism>
<dbReference type="Proteomes" id="UP000053718">
    <property type="component" value="Unassembled WGS sequence"/>
</dbReference>
<dbReference type="CDD" id="cd01448">
    <property type="entry name" value="TST_Repeat_1"/>
    <property type="match status" value="1"/>
</dbReference>
<dbReference type="PANTHER" id="PTHR11364:SF27">
    <property type="entry name" value="SULFURTRANSFERASE"/>
    <property type="match status" value="1"/>
</dbReference>
<evidence type="ECO:0000256" key="3">
    <source>
        <dbReference type="RuleBase" id="RU000507"/>
    </source>
</evidence>
<dbReference type="Gene3D" id="3.40.250.10">
    <property type="entry name" value="Rhodanese-like domain"/>
    <property type="match status" value="2"/>
</dbReference>
<proteinExistence type="predicted"/>
<dbReference type="AlphaFoldDB" id="A0A094L1Z3"/>
<dbReference type="PROSITE" id="PS50206">
    <property type="entry name" value="RHODANESE_3"/>
    <property type="match status" value="2"/>
</dbReference>
<evidence type="ECO:0000259" key="4">
    <source>
        <dbReference type="PROSITE" id="PS50206"/>
    </source>
</evidence>
<dbReference type="SUPFAM" id="SSF52821">
    <property type="entry name" value="Rhodanese/Cell cycle control phosphatase"/>
    <property type="match status" value="2"/>
</dbReference>
<dbReference type="InterPro" id="IPR036873">
    <property type="entry name" value="Rhodanese-like_dom_sf"/>
</dbReference>
<feature type="domain" description="Rhodanese" evidence="4">
    <location>
        <begin position="165"/>
        <end position="279"/>
    </location>
</feature>
<dbReference type="STRING" id="1517416.IDAT_07815"/>
<evidence type="ECO:0000256" key="2">
    <source>
        <dbReference type="ARBA" id="ARBA00022737"/>
    </source>
</evidence>
<dbReference type="InterPro" id="IPR045078">
    <property type="entry name" value="TST/MPST-like"/>
</dbReference>
<dbReference type="GO" id="GO:0004792">
    <property type="term" value="F:thiosulfate-cyanide sulfurtransferase activity"/>
    <property type="evidence" value="ECO:0007669"/>
    <property type="project" value="InterPro"/>
</dbReference>
<dbReference type="eggNOG" id="COG2897">
    <property type="taxonomic scope" value="Bacteria"/>
</dbReference>
<dbReference type="PANTHER" id="PTHR11364">
    <property type="entry name" value="THIOSULFATE SULFERTANSFERASE"/>
    <property type="match status" value="1"/>
</dbReference>
<dbReference type="InterPro" id="IPR001763">
    <property type="entry name" value="Rhodanese-like_dom"/>
</dbReference>
<dbReference type="OrthoDB" id="9781034at2"/>
<protein>
    <recommendedName>
        <fullName evidence="3">Sulfurtransferase</fullName>
    </recommendedName>
</protein>
<dbReference type="EMBL" id="JPIN01000007">
    <property type="protein sequence ID" value="KFZ28648.1"/>
    <property type="molecule type" value="Genomic_DNA"/>
</dbReference>
<feature type="domain" description="Rhodanese" evidence="4">
    <location>
        <begin position="17"/>
        <end position="134"/>
    </location>
</feature>
<dbReference type="FunFam" id="3.40.250.10:FF:000001">
    <property type="entry name" value="Sulfurtransferase"/>
    <property type="match status" value="1"/>
</dbReference>
<accession>A0A094L1Z3</accession>
<comment type="caution">
    <text evidence="5">The sequence shown here is derived from an EMBL/GenBank/DDBJ whole genome shotgun (WGS) entry which is preliminary data.</text>
</comment>
<sequence length="279" mass="30098">MQSNILVSTEWLAAHSGQPQVKILDASMAKVVGKEPIIYDPQVYLPGTQLVQLETALTDTTKSQPNAFPTAAQVTAKLQQLGIEPGDTMVLYDNQGIYSAPRAWVVLQAMGFHNSVILDGGLPQWCAEGRSTTTTIAPSRAPSKLQANPTSDSCVVWQQVLQAATQGSSAILDARSQDRFYGRKAEPRKGMRAGHIPNAISLPFASVLDGHCYKSAEELQKLFAELLGEDKERAIITTCGSGITACILLVAARLAGYQNVRLYDGSWAEWGARTDLPIA</sequence>
<dbReference type="CDD" id="cd01449">
    <property type="entry name" value="TST_Repeat_2"/>
    <property type="match status" value="1"/>
</dbReference>
<dbReference type="PROSITE" id="PS00683">
    <property type="entry name" value="RHODANESE_2"/>
    <property type="match status" value="1"/>
</dbReference>
<evidence type="ECO:0000256" key="1">
    <source>
        <dbReference type="ARBA" id="ARBA00022679"/>
    </source>
</evidence>
<evidence type="ECO:0000313" key="6">
    <source>
        <dbReference type="Proteomes" id="UP000053718"/>
    </source>
</evidence>
<reference evidence="5 6" key="1">
    <citation type="submission" date="2014-06" db="EMBL/GenBank/DDBJ databases">
        <title>Draft genome sequence of Idiomarina sp. MCCC 1A10513.</title>
        <authorList>
            <person name="Du J."/>
            <person name="Lai Q."/>
            <person name="Shao Z."/>
        </authorList>
    </citation>
    <scope>NUCLEOTIDE SEQUENCE [LARGE SCALE GENOMIC DNA]</scope>
    <source>
        <strain evidence="5 6">MCCC 1A10513</strain>
    </source>
</reference>
<gene>
    <name evidence="5" type="ORF">IDAT_07815</name>
</gene>
<name>A0A094L1Z3_9GAMM</name>
<keyword evidence="6" id="KW-1185">Reference proteome</keyword>
<dbReference type="InterPro" id="IPR001307">
    <property type="entry name" value="Thiosulphate_STrfase_CS"/>
</dbReference>